<dbReference type="OrthoDB" id="1689703at2"/>
<dbReference type="AlphaFoldDB" id="A0A429ZPR1"/>
<organism evidence="1 2">
    <name type="scientific">Vagococcus bubulae</name>
    <dbReference type="NCBI Taxonomy" id="1977868"/>
    <lineage>
        <taxon>Bacteria</taxon>
        <taxon>Bacillati</taxon>
        <taxon>Bacillota</taxon>
        <taxon>Bacilli</taxon>
        <taxon>Lactobacillales</taxon>
        <taxon>Enterococcaceae</taxon>
        <taxon>Vagococcus</taxon>
    </lineage>
</organism>
<dbReference type="Gene3D" id="3.40.630.30">
    <property type="match status" value="1"/>
</dbReference>
<dbReference type="EMBL" id="NGJT01000003">
    <property type="protein sequence ID" value="RST95619.1"/>
    <property type="molecule type" value="Genomic_DNA"/>
</dbReference>
<evidence type="ECO:0000313" key="2">
    <source>
        <dbReference type="Proteomes" id="UP000288490"/>
    </source>
</evidence>
<comment type="caution">
    <text evidence="1">The sequence shown here is derived from an EMBL/GenBank/DDBJ whole genome shotgun (WGS) entry which is preliminary data.</text>
</comment>
<name>A0A429ZPR1_9ENTE</name>
<dbReference type="Proteomes" id="UP000288490">
    <property type="component" value="Unassembled WGS sequence"/>
</dbReference>
<dbReference type="InterPro" id="IPR016181">
    <property type="entry name" value="Acyl_CoA_acyltransferase"/>
</dbReference>
<gene>
    <name evidence="1" type="ORF">CBF36_02760</name>
</gene>
<dbReference type="RefSeq" id="WP_125956410.1">
    <property type="nucleotide sequence ID" value="NZ_NGJT01000003.1"/>
</dbReference>
<sequence>MILYEELIRKQFAIDFGCYQYDFSENLFVTSKPGVNARHVAKGKANIVMYGNHLFVRTEDEELTNKLEKEFSNLPSEWFFEIKTINRLIELLKEYDMSIKNISPFFIPKEPIKSTAIDQFKVLREQDILAFKEDKRIKMSFGYDLSYPDRLGLAYYANNQLIGLCGASESGKYTWDLGIEILDNHYEKKGLATSLISELISLIQEENKDIVPVYSTAFSHVKSMNVAIRSGCVIGWSEILID</sequence>
<protein>
    <recommendedName>
        <fullName evidence="3">N-acetyltransferase domain-containing protein</fullName>
    </recommendedName>
</protein>
<accession>A0A429ZPR1</accession>
<proteinExistence type="predicted"/>
<evidence type="ECO:0008006" key="3">
    <source>
        <dbReference type="Google" id="ProtNLM"/>
    </source>
</evidence>
<dbReference type="SUPFAM" id="SSF55729">
    <property type="entry name" value="Acyl-CoA N-acyltransferases (Nat)"/>
    <property type="match status" value="1"/>
</dbReference>
<evidence type="ECO:0000313" key="1">
    <source>
        <dbReference type="EMBL" id="RST95619.1"/>
    </source>
</evidence>
<keyword evidence="2" id="KW-1185">Reference proteome</keyword>
<reference evidence="1 2" key="1">
    <citation type="submission" date="2017-05" db="EMBL/GenBank/DDBJ databases">
        <title>Vagococcus spp. assemblies.</title>
        <authorList>
            <person name="Gulvik C.A."/>
        </authorList>
    </citation>
    <scope>NUCLEOTIDE SEQUENCE [LARGE SCALE GENOMIC DNA]</scope>
    <source>
        <strain evidence="1 2">SS1994</strain>
    </source>
</reference>